<sequence>MSSKDVELSSVSDVRAIIHEEPKKNESQSSSSSLLIVVLVIGLIIGIVALVIAAVSLGRSGGGGDGSSESPNIIINQDATAEQQDSSASISGGDIWTFAIGHDGTNIEYIDDTTGTLRGFHVDIVDAVCAQANKDCRLVWDVYENCWDSEAGQRSRGGFGLMARWYDACTGWFNTYERALTVQFSDEFRLGLSGTFYVRPGNPDSFDPTNIRSDQKIGFGSGWASDEYCLARNTDTIQGVPLATSQLMHYATSGALKSAILDGDVAAGFSNTNLYAGDNTVETVGQIITNCVKGGGSMMSRMDSSVNVWWNKAFAAIKDTDVYTQICDRAATNHGHMPGATGDLLCLN</sequence>
<evidence type="ECO:0000256" key="2">
    <source>
        <dbReference type="SAM" id="Phobius"/>
    </source>
</evidence>
<evidence type="ECO:0000313" key="4">
    <source>
        <dbReference type="EnsemblMetazoa" id="XP_030828912"/>
    </source>
</evidence>
<organism evidence="4 5">
    <name type="scientific">Strongylocentrotus purpuratus</name>
    <name type="common">Purple sea urchin</name>
    <dbReference type="NCBI Taxonomy" id="7668"/>
    <lineage>
        <taxon>Eukaryota</taxon>
        <taxon>Metazoa</taxon>
        <taxon>Echinodermata</taxon>
        <taxon>Eleutherozoa</taxon>
        <taxon>Echinozoa</taxon>
        <taxon>Echinoidea</taxon>
        <taxon>Euechinoidea</taxon>
        <taxon>Echinacea</taxon>
        <taxon>Camarodonta</taxon>
        <taxon>Echinidea</taxon>
        <taxon>Strongylocentrotidae</taxon>
        <taxon>Strongylocentrotus</taxon>
    </lineage>
</organism>
<protein>
    <recommendedName>
        <fullName evidence="3">Solute-binding protein family 3/N-terminal domain-containing protein</fullName>
    </recommendedName>
</protein>
<keyword evidence="2" id="KW-1133">Transmembrane helix</keyword>
<evidence type="ECO:0000313" key="5">
    <source>
        <dbReference type="Proteomes" id="UP000007110"/>
    </source>
</evidence>
<keyword evidence="5" id="KW-1185">Reference proteome</keyword>
<reference evidence="4" key="2">
    <citation type="submission" date="2021-01" db="UniProtKB">
        <authorList>
            <consortium name="EnsemblMetazoa"/>
        </authorList>
    </citation>
    <scope>IDENTIFICATION</scope>
</reference>
<evidence type="ECO:0000259" key="3">
    <source>
        <dbReference type="Pfam" id="PF00497"/>
    </source>
</evidence>
<dbReference type="PANTHER" id="PTHR35936">
    <property type="entry name" value="MEMBRANE-BOUND LYTIC MUREIN TRANSGLYCOSYLASE F"/>
    <property type="match status" value="1"/>
</dbReference>
<proteinExistence type="predicted"/>
<dbReference type="KEGG" id="spu:100889388"/>
<dbReference type="OMA" id="IANQKCA"/>
<keyword evidence="2" id="KW-0472">Membrane</keyword>
<dbReference type="InterPro" id="IPR001638">
    <property type="entry name" value="Solute-binding_3/MltF_N"/>
</dbReference>
<feature type="transmembrane region" description="Helical" evidence="2">
    <location>
        <begin position="34"/>
        <end position="57"/>
    </location>
</feature>
<dbReference type="Gene3D" id="3.40.190.10">
    <property type="entry name" value="Periplasmic binding protein-like II"/>
    <property type="match status" value="2"/>
</dbReference>
<dbReference type="EnsemblMetazoa" id="XM_030973052">
    <property type="protein sequence ID" value="XP_030828912"/>
    <property type="gene ID" value="LOC100889388"/>
</dbReference>
<dbReference type="GeneID" id="100889388"/>
<dbReference type="AlphaFoldDB" id="A0A7M7MZG2"/>
<name>A0A7M7MZG2_STRPU</name>
<keyword evidence="1" id="KW-0732">Signal</keyword>
<accession>A0A7M7MZG2</accession>
<dbReference type="PANTHER" id="PTHR35936:SF19">
    <property type="entry name" value="AMINO-ACID-BINDING PROTEIN YXEM-RELATED"/>
    <property type="match status" value="1"/>
</dbReference>
<dbReference type="Pfam" id="PF00497">
    <property type="entry name" value="SBP_bac_3"/>
    <property type="match status" value="1"/>
</dbReference>
<dbReference type="InParanoid" id="A0A7M7MZG2"/>
<dbReference type="OrthoDB" id="5984008at2759"/>
<dbReference type="RefSeq" id="XP_030828912.1">
    <property type="nucleotide sequence ID" value="XM_030973052.1"/>
</dbReference>
<dbReference type="Proteomes" id="UP000007110">
    <property type="component" value="Unassembled WGS sequence"/>
</dbReference>
<feature type="domain" description="Solute-binding protein family 3/N-terminal" evidence="3">
    <location>
        <begin position="104"/>
        <end position="328"/>
    </location>
</feature>
<keyword evidence="2" id="KW-0812">Transmembrane</keyword>
<evidence type="ECO:0000256" key="1">
    <source>
        <dbReference type="ARBA" id="ARBA00022729"/>
    </source>
</evidence>
<reference evidence="5" key="1">
    <citation type="submission" date="2015-02" db="EMBL/GenBank/DDBJ databases">
        <title>Genome sequencing for Strongylocentrotus purpuratus.</title>
        <authorList>
            <person name="Murali S."/>
            <person name="Liu Y."/>
            <person name="Vee V."/>
            <person name="English A."/>
            <person name="Wang M."/>
            <person name="Skinner E."/>
            <person name="Han Y."/>
            <person name="Muzny D.M."/>
            <person name="Worley K.C."/>
            <person name="Gibbs R.A."/>
        </authorList>
    </citation>
    <scope>NUCLEOTIDE SEQUENCE</scope>
</reference>
<dbReference type="SUPFAM" id="SSF53850">
    <property type="entry name" value="Periplasmic binding protein-like II"/>
    <property type="match status" value="1"/>
</dbReference>